<gene>
    <name evidence="9" type="ORF">FJ651_03315</name>
</gene>
<comment type="caution">
    <text evidence="9">The sequence shown here is derived from an EMBL/GenBank/DDBJ whole genome shotgun (WGS) entry which is preliminary data.</text>
</comment>
<protein>
    <submittedName>
        <fullName evidence="9">Undecaprenyl/decaprenyl-phosphate alpha-N-acetylglucosaminyl 1-phosphate transferase</fullName>
    </submittedName>
</protein>
<organism evidence="9 10">
    <name type="scientific">Paucihalobacter ruber</name>
    <dbReference type="NCBI Taxonomy" id="2567861"/>
    <lineage>
        <taxon>Bacteria</taxon>
        <taxon>Pseudomonadati</taxon>
        <taxon>Bacteroidota</taxon>
        <taxon>Flavobacteriia</taxon>
        <taxon>Flavobacteriales</taxon>
        <taxon>Flavobacteriaceae</taxon>
        <taxon>Paucihalobacter</taxon>
    </lineage>
</organism>
<comment type="cofactor">
    <cofactor evidence="7">
        <name>Mg(2+)</name>
        <dbReference type="ChEBI" id="CHEBI:18420"/>
    </cofactor>
</comment>
<dbReference type="OrthoDB" id="662756at2"/>
<dbReference type="InterPro" id="IPR000715">
    <property type="entry name" value="Glycosyl_transferase_4"/>
</dbReference>
<dbReference type="GO" id="GO:0046872">
    <property type="term" value="F:metal ion binding"/>
    <property type="evidence" value="ECO:0007669"/>
    <property type="project" value="UniProtKB-KW"/>
</dbReference>
<feature type="transmembrane region" description="Helical" evidence="8">
    <location>
        <begin position="189"/>
        <end position="208"/>
    </location>
</feature>
<dbReference type="CDD" id="cd06853">
    <property type="entry name" value="GT_WecA_like"/>
    <property type="match status" value="1"/>
</dbReference>
<accession>A0A506PRS2</accession>
<evidence type="ECO:0000256" key="6">
    <source>
        <dbReference type="ARBA" id="ARBA00023136"/>
    </source>
</evidence>
<evidence type="ECO:0000256" key="4">
    <source>
        <dbReference type="ARBA" id="ARBA00022692"/>
    </source>
</evidence>
<name>A0A506PRS2_9FLAO</name>
<dbReference type="AlphaFoldDB" id="A0A506PRS2"/>
<sequence length="370" mass="41520">MFDNLFLTAAIVFVGSFLAVRILTPKITWVVESRNLADAPDNRSSHKVTTPTMAGFAFFLVLLFSLAFIREWDTDTIGINLVASLALMFAIGLKDDLVLSTPKAKIMAELLAISFVIFCSCFQSFSLDGFLGIYNMPSILNYLIIPVIILAIINSYNLIDGIDGLATTVGIMTFAIFGVIFYFGGEYFYFLLSLALIGILLAYLPFNLSSSKKIFMGDTGSLIIGFCIGFMSIKFLSMEHLTLIDSQFQPENKLIVIAAILFIPLFDTIRVMGVRMLKKKSPFSPDKSHIHHILINCGIPHFKASFFLCFLNLVISVSLIFLSFSLNSFQMILVMALLFIALLGLFHKFDTHKEKRKPFIYLIRTIQFLF</sequence>
<dbReference type="InterPro" id="IPR018480">
    <property type="entry name" value="PNAcMuramoyl-5peptid_Trfase_CS"/>
</dbReference>
<keyword evidence="2" id="KW-1003">Cell membrane</keyword>
<evidence type="ECO:0000256" key="7">
    <source>
        <dbReference type="PIRSR" id="PIRSR600715-1"/>
    </source>
</evidence>
<feature type="transmembrane region" description="Helical" evidence="8">
    <location>
        <begin position="253"/>
        <end position="272"/>
    </location>
</feature>
<evidence type="ECO:0000313" key="10">
    <source>
        <dbReference type="Proteomes" id="UP000317332"/>
    </source>
</evidence>
<evidence type="ECO:0000256" key="5">
    <source>
        <dbReference type="ARBA" id="ARBA00022989"/>
    </source>
</evidence>
<comment type="subcellular location">
    <subcellularLocation>
        <location evidence="1">Cell membrane</location>
        <topology evidence="1">Multi-pass membrane protein</topology>
    </subcellularLocation>
</comment>
<feature type="transmembrane region" description="Helical" evidence="8">
    <location>
        <begin position="215"/>
        <end position="233"/>
    </location>
</feature>
<feature type="transmembrane region" description="Helical" evidence="8">
    <location>
        <begin position="165"/>
        <end position="183"/>
    </location>
</feature>
<evidence type="ECO:0000256" key="8">
    <source>
        <dbReference type="SAM" id="Phobius"/>
    </source>
</evidence>
<feature type="transmembrane region" description="Helical" evidence="8">
    <location>
        <begin position="139"/>
        <end position="158"/>
    </location>
</feature>
<evidence type="ECO:0000256" key="3">
    <source>
        <dbReference type="ARBA" id="ARBA00022679"/>
    </source>
</evidence>
<dbReference type="PROSITE" id="PS01348">
    <property type="entry name" value="MRAY_2"/>
    <property type="match status" value="1"/>
</dbReference>
<feature type="transmembrane region" description="Helical" evidence="8">
    <location>
        <begin position="53"/>
        <end position="70"/>
    </location>
</feature>
<dbReference type="RefSeq" id="WP_140988972.1">
    <property type="nucleotide sequence ID" value="NZ_VHIQ01000001.1"/>
</dbReference>
<keyword evidence="5 8" id="KW-1133">Transmembrane helix</keyword>
<keyword evidence="10" id="KW-1185">Reference proteome</keyword>
<keyword evidence="6 8" id="KW-0472">Membrane</keyword>
<dbReference type="GO" id="GO:0044038">
    <property type="term" value="P:cell wall macromolecule biosynthetic process"/>
    <property type="evidence" value="ECO:0007669"/>
    <property type="project" value="TreeGrafter"/>
</dbReference>
<dbReference type="GO" id="GO:0009103">
    <property type="term" value="P:lipopolysaccharide biosynthetic process"/>
    <property type="evidence" value="ECO:0007669"/>
    <property type="project" value="TreeGrafter"/>
</dbReference>
<keyword evidence="7" id="KW-0460">Magnesium</keyword>
<keyword evidence="3 9" id="KW-0808">Transferase</keyword>
<feature type="transmembrane region" description="Helical" evidence="8">
    <location>
        <begin position="76"/>
        <end position="94"/>
    </location>
</feature>
<dbReference type="PANTHER" id="PTHR22926:SF3">
    <property type="entry name" value="UNDECAPRENYL-PHOSPHATE ALPHA-N-ACETYLGLUCOSAMINYL 1-PHOSPHATE TRANSFERASE"/>
    <property type="match status" value="1"/>
</dbReference>
<dbReference type="PANTHER" id="PTHR22926">
    <property type="entry name" value="PHOSPHO-N-ACETYLMURAMOYL-PENTAPEPTIDE-TRANSFERASE"/>
    <property type="match status" value="1"/>
</dbReference>
<dbReference type="GO" id="GO:0005886">
    <property type="term" value="C:plasma membrane"/>
    <property type="evidence" value="ECO:0007669"/>
    <property type="project" value="UniProtKB-SubCell"/>
</dbReference>
<reference evidence="9 10" key="1">
    <citation type="submission" date="2019-06" db="EMBL/GenBank/DDBJ databases">
        <title>Flavobacteriaceae Paucihalobacterium erythroidium CWB-1, complete genome.</title>
        <authorList>
            <person name="Wu S."/>
        </authorList>
    </citation>
    <scope>NUCLEOTIDE SEQUENCE [LARGE SCALE GENOMIC DNA]</scope>
    <source>
        <strain evidence="9 10">CWB-1</strain>
    </source>
</reference>
<feature type="binding site" evidence="7">
    <location>
        <position position="157"/>
    </location>
    <ligand>
        <name>Mg(2+)</name>
        <dbReference type="ChEBI" id="CHEBI:18420"/>
    </ligand>
</feature>
<feature type="transmembrane region" description="Helical" evidence="8">
    <location>
        <begin position="328"/>
        <end position="346"/>
    </location>
</feature>
<evidence type="ECO:0000256" key="1">
    <source>
        <dbReference type="ARBA" id="ARBA00004651"/>
    </source>
</evidence>
<feature type="transmembrane region" description="Helical" evidence="8">
    <location>
        <begin position="293"/>
        <end position="322"/>
    </location>
</feature>
<keyword evidence="4 8" id="KW-0812">Transmembrane</keyword>
<dbReference type="EMBL" id="VHIQ01000001">
    <property type="protein sequence ID" value="TPV35962.1"/>
    <property type="molecule type" value="Genomic_DNA"/>
</dbReference>
<dbReference type="GO" id="GO:0071555">
    <property type="term" value="P:cell wall organization"/>
    <property type="evidence" value="ECO:0007669"/>
    <property type="project" value="TreeGrafter"/>
</dbReference>
<evidence type="ECO:0000256" key="2">
    <source>
        <dbReference type="ARBA" id="ARBA00022475"/>
    </source>
</evidence>
<dbReference type="Proteomes" id="UP000317332">
    <property type="component" value="Unassembled WGS sequence"/>
</dbReference>
<keyword evidence="7" id="KW-0479">Metal-binding</keyword>
<proteinExistence type="predicted"/>
<dbReference type="GO" id="GO:0016780">
    <property type="term" value="F:phosphotransferase activity, for other substituted phosphate groups"/>
    <property type="evidence" value="ECO:0007669"/>
    <property type="project" value="InterPro"/>
</dbReference>
<feature type="transmembrane region" description="Helical" evidence="8">
    <location>
        <begin position="6"/>
        <end position="24"/>
    </location>
</feature>
<evidence type="ECO:0000313" key="9">
    <source>
        <dbReference type="EMBL" id="TPV35962.1"/>
    </source>
</evidence>
<feature type="binding site" evidence="7">
    <location>
        <position position="218"/>
    </location>
    <ligand>
        <name>Mg(2+)</name>
        <dbReference type="ChEBI" id="CHEBI:18420"/>
    </ligand>
</feature>
<dbReference type="Pfam" id="PF00953">
    <property type="entry name" value="Glycos_transf_4"/>
    <property type="match status" value="1"/>
</dbReference>